<evidence type="ECO:0008006" key="3">
    <source>
        <dbReference type="Google" id="ProtNLM"/>
    </source>
</evidence>
<sequence length="64" mass="7305">MIHYTRHAQQRMQQRGITTQEVEDCLAQPDITYPDGNGNVNVIRGSLRVVVTADRKQVITVVRK</sequence>
<dbReference type="EMBL" id="PXYW01000059">
    <property type="protein sequence ID" value="PSR31629.1"/>
    <property type="molecule type" value="Genomic_DNA"/>
</dbReference>
<organism evidence="1 2">
    <name type="scientific">Sulfobacillus benefaciens</name>
    <dbReference type="NCBI Taxonomy" id="453960"/>
    <lineage>
        <taxon>Bacteria</taxon>
        <taxon>Bacillati</taxon>
        <taxon>Bacillota</taxon>
        <taxon>Clostridia</taxon>
        <taxon>Eubacteriales</taxon>
        <taxon>Clostridiales Family XVII. Incertae Sedis</taxon>
        <taxon>Sulfobacillus</taxon>
    </lineage>
</organism>
<gene>
    <name evidence="1" type="ORF">C7B46_16485</name>
</gene>
<proteinExistence type="predicted"/>
<dbReference type="AlphaFoldDB" id="A0A2T2XAW0"/>
<dbReference type="Proteomes" id="UP000242972">
    <property type="component" value="Unassembled WGS sequence"/>
</dbReference>
<accession>A0A2T2XAW0</accession>
<protein>
    <recommendedName>
        <fullName evidence="3">DUF4258 domain-containing protein</fullName>
    </recommendedName>
</protein>
<comment type="caution">
    <text evidence="1">The sequence shown here is derived from an EMBL/GenBank/DDBJ whole genome shotgun (WGS) entry which is preliminary data.</text>
</comment>
<reference evidence="1 2" key="1">
    <citation type="journal article" date="2014" name="BMC Genomics">
        <title>Comparison of environmental and isolate Sulfobacillus genomes reveals diverse carbon, sulfur, nitrogen, and hydrogen metabolisms.</title>
        <authorList>
            <person name="Justice N.B."/>
            <person name="Norman A."/>
            <person name="Brown C.T."/>
            <person name="Singh A."/>
            <person name="Thomas B.C."/>
            <person name="Banfield J.F."/>
        </authorList>
    </citation>
    <scope>NUCLEOTIDE SEQUENCE [LARGE SCALE GENOMIC DNA]</scope>
    <source>
        <strain evidence="1">AMDSBA4</strain>
    </source>
</reference>
<evidence type="ECO:0000313" key="2">
    <source>
        <dbReference type="Proteomes" id="UP000242972"/>
    </source>
</evidence>
<evidence type="ECO:0000313" key="1">
    <source>
        <dbReference type="EMBL" id="PSR31629.1"/>
    </source>
</evidence>
<dbReference type="Pfam" id="PF14076">
    <property type="entry name" value="DUF4258"/>
    <property type="match status" value="1"/>
</dbReference>
<dbReference type="InterPro" id="IPR025354">
    <property type="entry name" value="DUF4258"/>
</dbReference>
<name>A0A2T2XAW0_9FIRM</name>